<dbReference type="PANTHER" id="PTHR38003">
    <property type="entry name" value="THYMIC STROMAL LYMPHOPOIETIN"/>
    <property type="match status" value="1"/>
</dbReference>
<dbReference type="GO" id="GO:0032722">
    <property type="term" value="P:positive regulation of chemokine production"/>
    <property type="evidence" value="ECO:0007669"/>
    <property type="project" value="TreeGrafter"/>
</dbReference>
<dbReference type="GO" id="GO:0050729">
    <property type="term" value="P:positive regulation of inflammatory response"/>
    <property type="evidence" value="ECO:0007669"/>
    <property type="project" value="TreeGrafter"/>
</dbReference>
<dbReference type="Gene3D" id="1.20.1250.90">
    <property type="entry name" value="Thymic stromal lymphopoietin"/>
    <property type="match status" value="1"/>
</dbReference>
<sequence>MVLTYNFTNCDFTKIKEDYEKLIVGDFQTYINGTKSTQSSNYIFCSNQSDCLAKIESLTFGTHAGCGSLSKEMFACRTKATFAHRCPDYPRVKVNNTQAMKKRKKREDTAKECLKHVLRLQGLWRRFTRAP</sequence>
<gene>
    <name evidence="1" type="ORF">TREES_T100006839</name>
</gene>
<dbReference type="GO" id="GO:0032736">
    <property type="term" value="P:positive regulation of interleukin-13 production"/>
    <property type="evidence" value="ECO:0007669"/>
    <property type="project" value="TreeGrafter"/>
</dbReference>
<dbReference type="GO" id="GO:0001961">
    <property type="term" value="P:positive regulation of cytokine-mediated signaling pathway"/>
    <property type="evidence" value="ECO:0007669"/>
    <property type="project" value="TreeGrafter"/>
</dbReference>
<dbReference type="FunFam" id="1.20.1250.90:FF:000001">
    <property type="entry name" value="Thymic stromal lymphopoietin"/>
    <property type="match status" value="1"/>
</dbReference>
<dbReference type="GO" id="GO:0032755">
    <property type="term" value="P:positive regulation of interleukin-6 production"/>
    <property type="evidence" value="ECO:0007669"/>
    <property type="project" value="TreeGrafter"/>
</dbReference>
<dbReference type="GO" id="GO:0005125">
    <property type="term" value="F:cytokine activity"/>
    <property type="evidence" value="ECO:0007669"/>
    <property type="project" value="InterPro"/>
</dbReference>
<evidence type="ECO:0000313" key="2">
    <source>
        <dbReference type="Proteomes" id="UP000011518"/>
    </source>
</evidence>
<accession>L8YGS5</accession>
<dbReference type="GO" id="GO:0032754">
    <property type="term" value="P:positive regulation of interleukin-5 production"/>
    <property type="evidence" value="ECO:0007669"/>
    <property type="project" value="TreeGrafter"/>
</dbReference>
<reference evidence="2" key="1">
    <citation type="submission" date="2012-07" db="EMBL/GenBank/DDBJ databases">
        <title>Genome of the Chinese tree shrew, a rising model animal genetically related to primates.</title>
        <authorList>
            <person name="Zhang G."/>
            <person name="Fan Y."/>
            <person name="Yao Y."/>
            <person name="Huang Z."/>
        </authorList>
    </citation>
    <scope>NUCLEOTIDE SEQUENCE [LARGE SCALE GENOMIC DNA]</scope>
</reference>
<evidence type="ECO:0000313" key="1">
    <source>
        <dbReference type="EMBL" id="ELV14275.1"/>
    </source>
</evidence>
<dbReference type="STRING" id="246437.L8YGS5"/>
<dbReference type="eggNOG" id="ENOG502TEM0">
    <property type="taxonomic scope" value="Eukaryota"/>
</dbReference>
<dbReference type="AlphaFoldDB" id="L8YGS5"/>
<dbReference type="SMR" id="L8YGS5"/>
<organism evidence="1 2">
    <name type="scientific">Tupaia chinensis</name>
    <name type="common">Chinese tree shrew</name>
    <name type="synonym">Tupaia belangeri chinensis</name>
    <dbReference type="NCBI Taxonomy" id="246437"/>
    <lineage>
        <taxon>Eukaryota</taxon>
        <taxon>Metazoa</taxon>
        <taxon>Chordata</taxon>
        <taxon>Craniata</taxon>
        <taxon>Vertebrata</taxon>
        <taxon>Euteleostomi</taxon>
        <taxon>Mammalia</taxon>
        <taxon>Eutheria</taxon>
        <taxon>Euarchontoglires</taxon>
        <taxon>Scandentia</taxon>
        <taxon>Tupaiidae</taxon>
        <taxon>Tupaia</taxon>
    </lineage>
</organism>
<dbReference type="GO" id="GO:0005576">
    <property type="term" value="C:extracellular region"/>
    <property type="evidence" value="ECO:0007669"/>
    <property type="project" value="TreeGrafter"/>
</dbReference>
<proteinExistence type="predicted"/>
<dbReference type="Pfam" id="PF15216">
    <property type="entry name" value="TSLP"/>
    <property type="match status" value="1"/>
</dbReference>
<dbReference type="EMBL" id="KB359080">
    <property type="protein sequence ID" value="ELV14275.1"/>
    <property type="molecule type" value="Genomic_DNA"/>
</dbReference>
<name>L8YGS5_TUPCH</name>
<dbReference type="GO" id="GO:0061844">
    <property type="term" value="P:antimicrobial humoral immune response mediated by antimicrobial peptide"/>
    <property type="evidence" value="ECO:0007669"/>
    <property type="project" value="TreeGrafter"/>
</dbReference>
<dbReference type="InterPro" id="IPR029189">
    <property type="entry name" value="TSLP"/>
</dbReference>
<keyword evidence="2" id="KW-1185">Reference proteome</keyword>
<dbReference type="InterPro" id="IPR038329">
    <property type="entry name" value="TSLP_sf"/>
</dbReference>
<dbReference type="GO" id="GO:0005139">
    <property type="term" value="F:interleukin-7 receptor binding"/>
    <property type="evidence" value="ECO:0007669"/>
    <property type="project" value="TreeGrafter"/>
</dbReference>
<dbReference type="PANTHER" id="PTHR38003:SF1">
    <property type="entry name" value="THYMIC STROMAL LYMPHOPOIETIN"/>
    <property type="match status" value="1"/>
</dbReference>
<dbReference type="GO" id="GO:0032733">
    <property type="term" value="P:positive regulation of interleukin-10 production"/>
    <property type="evidence" value="ECO:0007669"/>
    <property type="project" value="TreeGrafter"/>
</dbReference>
<dbReference type="FunCoup" id="L8YGS5">
    <property type="interactions" value="287"/>
</dbReference>
<dbReference type="InParanoid" id="L8YGS5"/>
<protein>
    <submittedName>
        <fullName evidence="1">Thymic stromal lymphopoietin</fullName>
    </submittedName>
</protein>
<reference evidence="2" key="2">
    <citation type="journal article" date="2013" name="Nat. Commun.">
        <title>Genome of the Chinese tree shrew.</title>
        <authorList>
            <person name="Fan Y."/>
            <person name="Huang Z.Y."/>
            <person name="Cao C.C."/>
            <person name="Chen C.S."/>
            <person name="Chen Y.X."/>
            <person name="Fan D.D."/>
            <person name="He J."/>
            <person name="Hou H.L."/>
            <person name="Hu L."/>
            <person name="Hu X.T."/>
            <person name="Jiang X.T."/>
            <person name="Lai R."/>
            <person name="Lang Y.S."/>
            <person name="Liang B."/>
            <person name="Liao S.G."/>
            <person name="Mu D."/>
            <person name="Ma Y.Y."/>
            <person name="Niu Y.Y."/>
            <person name="Sun X.Q."/>
            <person name="Xia J.Q."/>
            <person name="Xiao J."/>
            <person name="Xiong Z.Q."/>
            <person name="Xu L."/>
            <person name="Yang L."/>
            <person name="Zhang Y."/>
            <person name="Zhao W."/>
            <person name="Zhao X.D."/>
            <person name="Zheng Y.T."/>
            <person name="Zhou J.M."/>
            <person name="Zhu Y.B."/>
            <person name="Zhang G.J."/>
            <person name="Wang J."/>
            <person name="Yao Y.G."/>
        </authorList>
    </citation>
    <scope>NUCLEOTIDE SEQUENCE [LARGE SCALE GENOMIC DNA]</scope>
</reference>
<dbReference type="Proteomes" id="UP000011518">
    <property type="component" value="Unassembled WGS sequence"/>
</dbReference>